<dbReference type="AlphaFoldDB" id="A0A345UME6"/>
<dbReference type="Proteomes" id="UP000254808">
    <property type="component" value="Chromosome"/>
</dbReference>
<sequence length="259" mass="28392">MLQPGTQLILLLVLTGVMVVMGKLKWARRAVLLFVALLLLYGLPWLPEFLADGLENRYSVIDEDGIAAVKAAFQDSGADSLYIIVLGAGHSTDPRLSPTSRLSASVLERLVEGVRLYRVFDAREIPVRLVSSASGFEGQMTQAEAVAQAAVALGVPDERISRLHTPRNTCEEAQAFRQAFGAGQPVLISSSALHQRRAVMLFAQTGSNPIAAPASFLNRKSPEAPSRWWRRFRPSSRNIDLLERALKEHVGYITGRQSC</sequence>
<feature type="transmembrane region" description="Helical" evidence="1">
    <location>
        <begin position="6"/>
        <end position="24"/>
    </location>
</feature>
<keyword evidence="4" id="KW-1185">Reference proteome</keyword>
<dbReference type="EMBL" id="CP027806">
    <property type="protein sequence ID" value="AXJ01648.1"/>
    <property type="molecule type" value="Genomic_DNA"/>
</dbReference>
<name>A0A345UME6_9BACT</name>
<dbReference type="GO" id="GO:0000270">
    <property type="term" value="P:peptidoglycan metabolic process"/>
    <property type="evidence" value="ECO:0007669"/>
    <property type="project" value="TreeGrafter"/>
</dbReference>
<dbReference type="Pfam" id="PF02698">
    <property type="entry name" value="DUF218"/>
    <property type="match status" value="1"/>
</dbReference>
<keyword evidence="1" id="KW-0472">Membrane</keyword>
<dbReference type="PANTHER" id="PTHR30336:SF4">
    <property type="entry name" value="ENVELOPE BIOGENESIS FACTOR ELYC"/>
    <property type="match status" value="1"/>
</dbReference>
<keyword evidence="1" id="KW-0812">Transmembrane</keyword>
<dbReference type="GO" id="GO:0043164">
    <property type="term" value="P:Gram-negative-bacterium-type cell wall biogenesis"/>
    <property type="evidence" value="ECO:0007669"/>
    <property type="project" value="TreeGrafter"/>
</dbReference>
<feature type="transmembrane region" description="Helical" evidence="1">
    <location>
        <begin position="31"/>
        <end position="47"/>
    </location>
</feature>
<dbReference type="InterPro" id="IPR051599">
    <property type="entry name" value="Cell_Envelope_Assoc"/>
</dbReference>
<protein>
    <submittedName>
        <fullName evidence="3">Uncharacterized SAM-binding protein YcdF, DUF218 family</fullName>
    </submittedName>
</protein>
<evidence type="ECO:0000259" key="2">
    <source>
        <dbReference type="Pfam" id="PF02698"/>
    </source>
</evidence>
<dbReference type="KEGG" id="cprv:CYPRO_2406"/>
<keyword evidence="1" id="KW-1133">Transmembrane helix</keyword>
<dbReference type="GO" id="GO:0005886">
    <property type="term" value="C:plasma membrane"/>
    <property type="evidence" value="ECO:0007669"/>
    <property type="project" value="TreeGrafter"/>
</dbReference>
<evidence type="ECO:0000256" key="1">
    <source>
        <dbReference type="SAM" id="Phobius"/>
    </source>
</evidence>
<gene>
    <name evidence="3" type="ORF">CYPRO_2406</name>
</gene>
<organism evidence="3 4">
    <name type="scientific">Cyclonatronum proteinivorum</name>
    <dbReference type="NCBI Taxonomy" id="1457365"/>
    <lineage>
        <taxon>Bacteria</taxon>
        <taxon>Pseudomonadati</taxon>
        <taxon>Balneolota</taxon>
        <taxon>Balneolia</taxon>
        <taxon>Balneolales</taxon>
        <taxon>Cyclonatronaceae</taxon>
        <taxon>Cyclonatronum</taxon>
    </lineage>
</organism>
<dbReference type="InterPro" id="IPR003848">
    <property type="entry name" value="DUF218"/>
</dbReference>
<evidence type="ECO:0000313" key="4">
    <source>
        <dbReference type="Proteomes" id="UP000254808"/>
    </source>
</evidence>
<feature type="domain" description="DUF218" evidence="2">
    <location>
        <begin position="82"/>
        <end position="251"/>
    </location>
</feature>
<dbReference type="CDD" id="cd06259">
    <property type="entry name" value="YdcF-like"/>
    <property type="match status" value="1"/>
</dbReference>
<proteinExistence type="predicted"/>
<reference evidence="3 4" key="1">
    <citation type="submission" date="2018-03" db="EMBL/GenBank/DDBJ databases">
        <title>Phenotypic and genomic properties of Cyclonatronum proteinivorum gen. nov., sp. nov., a haloalkaliphilic bacteroidete from soda lakes possessing Na+-translocating rhodopsin.</title>
        <authorList>
            <person name="Toshchakov S.V."/>
            <person name="Korzhenkov A."/>
            <person name="Samarov N.I."/>
            <person name="Kublanov I.V."/>
            <person name="Muntyan M.S."/>
            <person name="Sorokin D.Y."/>
        </authorList>
    </citation>
    <scope>NUCLEOTIDE SEQUENCE [LARGE SCALE GENOMIC DNA]</scope>
    <source>
        <strain evidence="3 4">Omega</strain>
    </source>
</reference>
<dbReference type="PANTHER" id="PTHR30336">
    <property type="entry name" value="INNER MEMBRANE PROTEIN, PROBABLE PERMEASE"/>
    <property type="match status" value="1"/>
</dbReference>
<accession>A0A345UME6</accession>
<evidence type="ECO:0000313" key="3">
    <source>
        <dbReference type="EMBL" id="AXJ01648.1"/>
    </source>
</evidence>